<name>A0A4P6EPM0_9MICO</name>
<keyword evidence="3 5" id="KW-0560">Oxidoreductase</keyword>
<dbReference type="InterPro" id="IPR000534">
    <property type="entry name" value="Semialdehyde_DH_NAD-bd"/>
</dbReference>
<gene>
    <name evidence="5" type="ORF">ET495_01750</name>
</gene>
<dbReference type="KEGG" id="xyl:ET495_01750"/>
<dbReference type="Gene3D" id="3.30.360.10">
    <property type="entry name" value="Dihydrodipicolinate Reductase, domain 2"/>
    <property type="match status" value="1"/>
</dbReference>
<organism evidence="5 6">
    <name type="scientific">Xylanimonas allomyrinae</name>
    <dbReference type="NCBI Taxonomy" id="2509459"/>
    <lineage>
        <taxon>Bacteria</taxon>
        <taxon>Bacillati</taxon>
        <taxon>Actinomycetota</taxon>
        <taxon>Actinomycetes</taxon>
        <taxon>Micrococcales</taxon>
        <taxon>Promicromonosporaceae</taxon>
        <taxon>Xylanimonas</taxon>
    </lineage>
</organism>
<dbReference type="InterPro" id="IPR036291">
    <property type="entry name" value="NAD(P)-bd_dom_sf"/>
</dbReference>
<evidence type="ECO:0000256" key="1">
    <source>
        <dbReference type="ARBA" id="ARBA00009244"/>
    </source>
</evidence>
<dbReference type="EMBL" id="CP035495">
    <property type="protein sequence ID" value="QAY62207.1"/>
    <property type="molecule type" value="Genomic_DNA"/>
</dbReference>
<dbReference type="InterPro" id="IPR003361">
    <property type="entry name" value="Acetaldehyde_dehydrogenase"/>
</dbReference>
<dbReference type="OrthoDB" id="9786743at2"/>
<feature type="domain" description="Semialdehyde dehydrogenase NAD-binding" evidence="4">
    <location>
        <begin position="6"/>
        <end position="120"/>
    </location>
</feature>
<evidence type="ECO:0000259" key="4">
    <source>
        <dbReference type="SMART" id="SM00859"/>
    </source>
</evidence>
<dbReference type="RefSeq" id="WP_129202125.1">
    <property type="nucleotide sequence ID" value="NZ_CP035495.1"/>
</dbReference>
<feature type="binding site" evidence="3">
    <location>
        <begin position="159"/>
        <end position="167"/>
    </location>
    <ligand>
        <name>NAD(+)</name>
        <dbReference type="ChEBI" id="CHEBI:57540"/>
    </ligand>
</feature>
<dbReference type="SUPFAM" id="SSF55347">
    <property type="entry name" value="Glyceraldehyde-3-phosphate dehydrogenase-like, C-terminal domain"/>
    <property type="match status" value="1"/>
</dbReference>
<evidence type="ECO:0000313" key="5">
    <source>
        <dbReference type="EMBL" id="QAY62207.1"/>
    </source>
</evidence>
<proteinExistence type="inferred from homology"/>
<dbReference type="Pfam" id="PF09290">
    <property type="entry name" value="AcetDehyd-dimer"/>
    <property type="match status" value="1"/>
</dbReference>
<keyword evidence="3" id="KW-0058">Aromatic hydrocarbons catabolism</keyword>
<dbReference type="SMART" id="SM00859">
    <property type="entry name" value="Semialdhyde_dh"/>
    <property type="match status" value="1"/>
</dbReference>
<accession>A0A4P6EPM0</accession>
<dbReference type="NCBIfam" id="NF006157">
    <property type="entry name" value="PRK08300.1"/>
    <property type="match status" value="1"/>
</dbReference>
<comment type="catalytic activity">
    <reaction evidence="3">
        <text>acetaldehyde + NAD(+) + CoA = acetyl-CoA + NADH + H(+)</text>
        <dbReference type="Rhea" id="RHEA:23288"/>
        <dbReference type="ChEBI" id="CHEBI:15343"/>
        <dbReference type="ChEBI" id="CHEBI:15378"/>
        <dbReference type="ChEBI" id="CHEBI:57287"/>
        <dbReference type="ChEBI" id="CHEBI:57288"/>
        <dbReference type="ChEBI" id="CHEBI:57540"/>
        <dbReference type="ChEBI" id="CHEBI:57945"/>
        <dbReference type="EC" id="1.2.1.10"/>
    </reaction>
</comment>
<dbReference type="GO" id="GO:0008774">
    <property type="term" value="F:acetaldehyde dehydrogenase (acetylating) activity"/>
    <property type="evidence" value="ECO:0007669"/>
    <property type="project" value="UniProtKB-UniRule"/>
</dbReference>
<evidence type="ECO:0000256" key="2">
    <source>
        <dbReference type="ARBA" id="ARBA00023027"/>
    </source>
</evidence>
<dbReference type="SUPFAM" id="SSF51735">
    <property type="entry name" value="NAD(P)-binding Rossmann-fold domains"/>
    <property type="match status" value="1"/>
</dbReference>
<protein>
    <recommendedName>
        <fullName evidence="3">Acetaldehyde dehydrogenase</fullName>
        <ecNumber evidence="3">1.2.1.10</ecNumber>
    </recommendedName>
    <alternativeName>
        <fullName evidence="3">Acetaldehyde dehydrogenase [acetylating]</fullName>
    </alternativeName>
</protein>
<keyword evidence="6" id="KW-1185">Reference proteome</keyword>
<dbReference type="Gene3D" id="3.40.50.720">
    <property type="entry name" value="NAD(P)-binding Rossmann-like Domain"/>
    <property type="match status" value="1"/>
</dbReference>
<dbReference type="HAMAP" id="MF_01657">
    <property type="entry name" value="Ac_ald_DH_ac"/>
    <property type="match status" value="1"/>
</dbReference>
<dbReference type="GO" id="GO:0051287">
    <property type="term" value="F:NAD binding"/>
    <property type="evidence" value="ECO:0007669"/>
    <property type="project" value="UniProtKB-UniRule"/>
</dbReference>
<sequence>MGTRAIAAIVGPGNIGTDLLIKLLRRSESIEPRYMVGVDPASEGLARARRLGLEASHEGVDWLLAQDDAPDIVFEATAARAHLANAPRYAERGMMAVDLTPAAIGPYCVPAVNLSSHLDASNLNMVTCGGQATVPIVAAVNQVTPVSYGEIVASLASLSAGPGTRANIDEFTETTSDAIVKVGGATRGKAVIVLNPAEPPMNMHNTVFCAISADAAADAATRDAITASVHRMVESVREYVPGYVLRTEPQFEPAQDGWSGLGRVSVFLEVTGRGDYLPDYAGNLDIITSAAARVGELIARRRIIPARDGQTVAADTTAGA</sequence>
<dbReference type="AlphaFoldDB" id="A0A4P6EPM0"/>
<comment type="caution">
    <text evidence="3">Lacks conserved residue(s) required for the propagation of feature annotation.</text>
</comment>
<dbReference type="PIRSF" id="PIRSF015689">
    <property type="entry name" value="Actaldh_dh_actl"/>
    <property type="match status" value="1"/>
</dbReference>
<feature type="binding site" evidence="3">
    <location>
        <position position="283"/>
    </location>
    <ligand>
        <name>NAD(+)</name>
        <dbReference type="ChEBI" id="CHEBI:57540"/>
    </ligand>
</feature>
<feature type="active site" description="Acyl-thioester intermediate" evidence="3">
    <location>
        <position position="128"/>
    </location>
</feature>
<evidence type="ECO:0000313" key="6">
    <source>
        <dbReference type="Proteomes" id="UP000291758"/>
    </source>
</evidence>
<dbReference type="NCBIfam" id="TIGR03215">
    <property type="entry name" value="ac_ald_DH_ac"/>
    <property type="match status" value="1"/>
</dbReference>
<keyword evidence="2 3" id="KW-0520">NAD</keyword>
<dbReference type="InterPro" id="IPR015426">
    <property type="entry name" value="Acetylaldehyde_DH_C"/>
</dbReference>
<dbReference type="EC" id="1.2.1.10" evidence="3"/>
<comment type="similarity">
    <text evidence="1 3">Belongs to the acetaldehyde dehydrogenase family.</text>
</comment>
<reference evidence="5 6" key="1">
    <citation type="submission" date="2019-01" db="EMBL/GenBank/DDBJ databases">
        <title>Genome sequencing of strain 2JSPR-7.</title>
        <authorList>
            <person name="Heo J."/>
            <person name="Kim S.-J."/>
            <person name="Kim J.-S."/>
            <person name="Hong S.-B."/>
            <person name="Kwon S.-W."/>
        </authorList>
    </citation>
    <scope>NUCLEOTIDE SEQUENCE [LARGE SCALE GENOMIC DNA]</scope>
    <source>
        <strain evidence="5 6">2JSPR-7</strain>
    </source>
</reference>
<evidence type="ECO:0000256" key="3">
    <source>
        <dbReference type="HAMAP-Rule" id="MF_01657"/>
    </source>
</evidence>
<dbReference type="CDD" id="cd23933">
    <property type="entry name" value="ALDH_C"/>
    <property type="match status" value="1"/>
</dbReference>
<dbReference type="Proteomes" id="UP000291758">
    <property type="component" value="Chromosome"/>
</dbReference>